<gene>
    <name evidence="1" type="ORF">COS99_07090</name>
</gene>
<proteinExistence type="predicted"/>
<dbReference type="PANTHER" id="PTHR43861">
    <property type="entry name" value="TRANS-ACONITATE 2-METHYLTRANSFERASE-RELATED"/>
    <property type="match status" value="1"/>
</dbReference>
<reference evidence="1 2" key="1">
    <citation type="submission" date="2017-09" db="EMBL/GenBank/DDBJ databases">
        <title>Depth-based differentiation of microbial function through sediment-hosted aquifers and enrichment of novel symbionts in the deep terrestrial subsurface.</title>
        <authorList>
            <person name="Probst A.J."/>
            <person name="Ladd B."/>
            <person name="Jarett J.K."/>
            <person name="Geller-Mcgrath D.E."/>
            <person name="Sieber C.M."/>
            <person name="Emerson J.B."/>
            <person name="Anantharaman K."/>
            <person name="Thomas B.C."/>
            <person name="Malmstrom R."/>
            <person name="Stieglmeier M."/>
            <person name="Klingl A."/>
            <person name="Woyke T."/>
            <person name="Ryan C.M."/>
            <person name="Banfield J.F."/>
        </authorList>
    </citation>
    <scope>NUCLEOTIDE SEQUENCE [LARGE SCALE GENOMIC DNA]</scope>
    <source>
        <strain evidence="1">CG07_land_8_20_14_0_80_42_15</strain>
    </source>
</reference>
<dbReference type="Pfam" id="PF13489">
    <property type="entry name" value="Methyltransf_23"/>
    <property type="match status" value="1"/>
</dbReference>
<sequence length="250" mass="28996">MRLEHFDKVISKNKDFYSDVRDFVSPDPARKKERNAFFEFANIKSGARVLDFGCGTGSYTIPLLSKGCVVTAIDSSGVSLNILQEKSQRLNLSQNLERTIHGSLDDHIDEYKDYFDYVVFVDVLHHVADMKRTISHLQKVLKKGGYIIGMEPNGKFPLWRFYGLVTPTFVWKEEKGVRHCRVERFERIFKELNLEDFSYRYWSLVPGILANRMPLLFQLNDFLIQLRCVAQFSGFIMIKAKKADYGKETA</sequence>
<organism evidence="1 2">
    <name type="scientific">Candidatus Aquitaenariimonas noxiae</name>
    <dbReference type="NCBI Taxonomy" id="1974741"/>
    <lineage>
        <taxon>Bacteria</taxon>
        <taxon>Pseudomonadati</taxon>
        <taxon>Candidatus Omnitrophota</taxon>
        <taxon>Candidatus Aquitaenariimonas</taxon>
    </lineage>
</organism>
<dbReference type="Proteomes" id="UP000230052">
    <property type="component" value="Unassembled WGS sequence"/>
</dbReference>
<dbReference type="InterPro" id="IPR029063">
    <property type="entry name" value="SAM-dependent_MTases_sf"/>
</dbReference>
<evidence type="ECO:0008006" key="3">
    <source>
        <dbReference type="Google" id="ProtNLM"/>
    </source>
</evidence>
<protein>
    <recommendedName>
        <fullName evidence="3">Methyltransferase type 11 domain-containing protein</fullName>
    </recommendedName>
</protein>
<name>A0A2J0KRS5_9BACT</name>
<dbReference type="SUPFAM" id="SSF53335">
    <property type="entry name" value="S-adenosyl-L-methionine-dependent methyltransferases"/>
    <property type="match status" value="1"/>
</dbReference>
<dbReference type="AlphaFoldDB" id="A0A2J0KRS5"/>
<dbReference type="Gene3D" id="3.40.50.150">
    <property type="entry name" value="Vaccinia Virus protein VP39"/>
    <property type="match status" value="1"/>
</dbReference>
<accession>A0A2J0KRS5</accession>
<evidence type="ECO:0000313" key="2">
    <source>
        <dbReference type="Proteomes" id="UP000230052"/>
    </source>
</evidence>
<dbReference type="EMBL" id="PEWV01000071">
    <property type="protein sequence ID" value="PIU41095.1"/>
    <property type="molecule type" value="Genomic_DNA"/>
</dbReference>
<evidence type="ECO:0000313" key="1">
    <source>
        <dbReference type="EMBL" id="PIU41095.1"/>
    </source>
</evidence>
<comment type="caution">
    <text evidence="1">The sequence shown here is derived from an EMBL/GenBank/DDBJ whole genome shotgun (WGS) entry which is preliminary data.</text>
</comment>
<dbReference type="CDD" id="cd02440">
    <property type="entry name" value="AdoMet_MTases"/>
    <property type="match status" value="1"/>
</dbReference>